<evidence type="ECO:0000256" key="4">
    <source>
        <dbReference type="ARBA" id="ARBA00022475"/>
    </source>
</evidence>
<evidence type="ECO:0000256" key="5">
    <source>
        <dbReference type="ARBA" id="ARBA00022597"/>
    </source>
</evidence>
<dbReference type="PANTHER" id="PTHR30413:SF10">
    <property type="entry name" value="CAPSULE POLYSACCHARIDE EXPORT INNER-MEMBRANE PROTEIN CTRC"/>
    <property type="match status" value="1"/>
</dbReference>
<evidence type="ECO:0000256" key="3">
    <source>
        <dbReference type="ARBA" id="ARBA00022448"/>
    </source>
</evidence>
<evidence type="ECO:0000256" key="6">
    <source>
        <dbReference type="ARBA" id="ARBA00022692"/>
    </source>
</evidence>
<evidence type="ECO:0000313" key="14">
    <source>
        <dbReference type="Proteomes" id="UP000460650"/>
    </source>
</evidence>
<dbReference type="InterPro" id="IPR000412">
    <property type="entry name" value="ABC_2_transport"/>
</dbReference>
<protein>
    <recommendedName>
        <fullName evidence="11">Transport permease protein</fullName>
    </recommendedName>
</protein>
<name>A0A7V8B353_9HYPH</name>
<feature type="domain" description="ABC transmembrane type-2" evidence="12">
    <location>
        <begin position="28"/>
        <end position="253"/>
    </location>
</feature>
<dbReference type="InterPro" id="IPR013525">
    <property type="entry name" value="ABC2_TM"/>
</dbReference>
<dbReference type="GO" id="GO:0140359">
    <property type="term" value="F:ABC-type transporter activity"/>
    <property type="evidence" value="ECO:0007669"/>
    <property type="project" value="InterPro"/>
</dbReference>
<dbReference type="PROSITE" id="PS51012">
    <property type="entry name" value="ABC_TM2"/>
    <property type="match status" value="1"/>
</dbReference>
<gene>
    <name evidence="13" type="ORF">F9K94_14380</name>
</gene>
<dbReference type="PIRSF" id="PIRSF006648">
    <property type="entry name" value="DrrB"/>
    <property type="match status" value="1"/>
</dbReference>
<feature type="transmembrane region" description="Helical" evidence="11">
    <location>
        <begin position="142"/>
        <end position="166"/>
    </location>
</feature>
<evidence type="ECO:0000256" key="11">
    <source>
        <dbReference type="RuleBase" id="RU361157"/>
    </source>
</evidence>
<evidence type="ECO:0000256" key="7">
    <source>
        <dbReference type="ARBA" id="ARBA00022903"/>
    </source>
</evidence>
<dbReference type="Proteomes" id="UP000460650">
    <property type="component" value="Unassembled WGS sequence"/>
</dbReference>
<evidence type="ECO:0000256" key="2">
    <source>
        <dbReference type="ARBA" id="ARBA00007783"/>
    </source>
</evidence>
<dbReference type="GO" id="GO:0015774">
    <property type="term" value="P:polysaccharide transport"/>
    <property type="evidence" value="ECO:0007669"/>
    <property type="project" value="UniProtKB-KW"/>
</dbReference>
<keyword evidence="7" id="KW-0972">Capsule biogenesis/degradation</keyword>
<dbReference type="AlphaFoldDB" id="A0A7V8B353"/>
<dbReference type="GO" id="GO:0015920">
    <property type="term" value="P:lipopolysaccharide transport"/>
    <property type="evidence" value="ECO:0007669"/>
    <property type="project" value="TreeGrafter"/>
</dbReference>
<reference evidence="13 14" key="1">
    <citation type="submission" date="2019-09" db="EMBL/GenBank/DDBJ databases">
        <title>Taxonomic organization of the family Brucellaceae based on a phylogenomic approach.</title>
        <authorList>
            <person name="Leclercq S."/>
            <person name="Cloeckaert A."/>
            <person name="Zygmunt M.S."/>
        </authorList>
    </citation>
    <scope>NUCLEOTIDE SEQUENCE [LARGE SCALE GENOMIC DNA]</scope>
    <source>
        <strain evidence="13 14">TA93</strain>
    </source>
</reference>
<evidence type="ECO:0000256" key="8">
    <source>
        <dbReference type="ARBA" id="ARBA00022989"/>
    </source>
</evidence>
<evidence type="ECO:0000313" key="13">
    <source>
        <dbReference type="EMBL" id="KAB2657585.1"/>
    </source>
</evidence>
<dbReference type="InterPro" id="IPR047817">
    <property type="entry name" value="ABC2_TM_bact-type"/>
</dbReference>
<dbReference type="Pfam" id="PF01061">
    <property type="entry name" value="ABC2_membrane"/>
    <property type="match status" value="1"/>
</dbReference>
<dbReference type="GO" id="GO:0043190">
    <property type="term" value="C:ATP-binding cassette (ABC) transporter complex"/>
    <property type="evidence" value="ECO:0007669"/>
    <property type="project" value="InterPro"/>
</dbReference>
<keyword evidence="4 11" id="KW-1003">Cell membrane</keyword>
<evidence type="ECO:0000256" key="10">
    <source>
        <dbReference type="ARBA" id="ARBA00023136"/>
    </source>
</evidence>
<keyword evidence="8 11" id="KW-1133">Transmembrane helix</keyword>
<keyword evidence="3 11" id="KW-0813">Transport</keyword>
<feature type="transmembrane region" description="Helical" evidence="11">
    <location>
        <begin position="27"/>
        <end position="52"/>
    </location>
</feature>
<evidence type="ECO:0000259" key="12">
    <source>
        <dbReference type="PROSITE" id="PS51012"/>
    </source>
</evidence>
<feature type="transmembrane region" description="Helical" evidence="11">
    <location>
        <begin position="64"/>
        <end position="85"/>
    </location>
</feature>
<feature type="transmembrane region" description="Helical" evidence="11">
    <location>
        <begin position="231"/>
        <end position="250"/>
    </location>
</feature>
<proteinExistence type="inferred from homology"/>
<comment type="caution">
    <text evidence="13">The sequence shown here is derived from an EMBL/GenBank/DDBJ whole genome shotgun (WGS) entry which is preliminary data.</text>
</comment>
<keyword evidence="6 11" id="KW-0812">Transmembrane</keyword>
<comment type="subcellular location">
    <subcellularLocation>
        <location evidence="11">Cell inner membrane</location>
        <topology evidence="11">Multi-pass membrane protein</topology>
    </subcellularLocation>
    <subcellularLocation>
        <location evidence="1">Cell membrane</location>
        <topology evidence="1">Multi-pass membrane protein</topology>
    </subcellularLocation>
</comment>
<feature type="transmembrane region" description="Helical" evidence="11">
    <location>
        <begin position="105"/>
        <end position="130"/>
    </location>
</feature>
<evidence type="ECO:0000256" key="9">
    <source>
        <dbReference type="ARBA" id="ARBA00023047"/>
    </source>
</evidence>
<accession>A0A7V8B353</accession>
<dbReference type="PANTHER" id="PTHR30413">
    <property type="entry name" value="INNER MEMBRANE TRANSPORT PERMEASE"/>
    <property type="match status" value="1"/>
</dbReference>
<feature type="transmembrane region" description="Helical" evidence="11">
    <location>
        <begin position="173"/>
        <end position="192"/>
    </location>
</feature>
<comment type="similarity">
    <text evidence="2 11">Belongs to the ABC-2 integral membrane protein family.</text>
</comment>
<dbReference type="EMBL" id="WBVY01000003">
    <property type="protein sequence ID" value="KAB2657585.1"/>
    <property type="molecule type" value="Genomic_DNA"/>
</dbReference>
<keyword evidence="9" id="KW-0625">Polysaccharide transport</keyword>
<evidence type="ECO:0000256" key="1">
    <source>
        <dbReference type="ARBA" id="ARBA00004651"/>
    </source>
</evidence>
<sequence>MRSIWHHRQLIISLAKREIIGRYQSSFLGVLWSVINPLILLLVYTFVFSVVFKARWGAGDSSRVEFAIVLFVGLLIFNLVSEVIIKSPTIIVYNTNFVKKIIFPLEVFPVVILLSSLFHMLMSFFVWLLVYAVFFGVPHLEILYFPIVLAPVCILSLGLSWFLSALGVYLRDLAQVVGPLTTVVMFLSPIFYPVSALPPEFQALLHLNPLTLVIEQARTVLVFGGDLDWKAISALMLGSIIFASCGLAWFQKTRKGFADVL</sequence>
<dbReference type="PRINTS" id="PR00164">
    <property type="entry name" value="ABC2TRNSPORT"/>
</dbReference>
<organism evidence="13 14">
    <name type="scientific">Brucella tritici</name>
    <dbReference type="NCBI Taxonomy" id="94626"/>
    <lineage>
        <taxon>Bacteria</taxon>
        <taxon>Pseudomonadati</taxon>
        <taxon>Pseudomonadota</taxon>
        <taxon>Alphaproteobacteria</taxon>
        <taxon>Hyphomicrobiales</taxon>
        <taxon>Brucellaceae</taxon>
        <taxon>Brucella/Ochrobactrum group</taxon>
        <taxon>Brucella</taxon>
    </lineage>
</organism>
<keyword evidence="10 11" id="KW-0472">Membrane</keyword>
<keyword evidence="5" id="KW-0762">Sugar transport</keyword>